<dbReference type="AlphaFoldDB" id="M7YG63"/>
<dbReference type="EMBL" id="KD277999">
    <property type="protein sequence ID" value="EMS46137.1"/>
    <property type="molecule type" value="Genomic_DNA"/>
</dbReference>
<protein>
    <submittedName>
        <fullName evidence="1">Uncharacterized protein</fullName>
    </submittedName>
</protein>
<organism evidence="1">
    <name type="scientific">Triticum urartu</name>
    <name type="common">Red wild einkorn</name>
    <name type="synonym">Crithodium urartu</name>
    <dbReference type="NCBI Taxonomy" id="4572"/>
    <lineage>
        <taxon>Eukaryota</taxon>
        <taxon>Viridiplantae</taxon>
        <taxon>Streptophyta</taxon>
        <taxon>Embryophyta</taxon>
        <taxon>Tracheophyta</taxon>
        <taxon>Spermatophyta</taxon>
        <taxon>Magnoliopsida</taxon>
        <taxon>Liliopsida</taxon>
        <taxon>Poales</taxon>
        <taxon>Poaceae</taxon>
        <taxon>BOP clade</taxon>
        <taxon>Pooideae</taxon>
        <taxon>Triticodae</taxon>
        <taxon>Triticeae</taxon>
        <taxon>Triticinae</taxon>
        <taxon>Triticum</taxon>
    </lineage>
</organism>
<reference evidence="1" key="1">
    <citation type="journal article" date="2013" name="Nature">
        <title>Draft genome of the wheat A-genome progenitor Triticum urartu.</title>
        <authorList>
            <person name="Ling H.Q."/>
            <person name="Zhao S."/>
            <person name="Liu D."/>
            <person name="Wang J."/>
            <person name="Sun H."/>
            <person name="Zhang C."/>
            <person name="Fan H."/>
            <person name="Li D."/>
            <person name="Dong L."/>
            <person name="Tao Y."/>
            <person name="Gao C."/>
            <person name="Wu H."/>
            <person name="Li Y."/>
            <person name="Cui Y."/>
            <person name="Guo X."/>
            <person name="Zheng S."/>
            <person name="Wang B."/>
            <person name="Yu K."/>
            <person name="Liang Q."/>
            <person name="Yang W."/>
            <person name="Lou X."/>
            <person name="Chen J."/>
            <person name="Feng M."/>
            <person name="Jian J."/>
            <person name="Zhang X."/>
            <person name="Luo G."/>
            <person name="Jiang Y."/>
            <person name="Liu J."/>
            <person name="Wang Z."/>
            <person name="Sha Y."/>
            <person name="Zhang B."/>
            <person name="Wu H."/>
            <person name="Tang D."/>
            <person name="Shen Q."/>
            <person name="Xue P."/>
            <person name="Zou S."/>
            <person name="Wang X."/>
            <person name="Liu X."/>
            <person name="Wang F."/>
            <person name="Yang Y."/>
            <person name="An X."/>
            <person name="Dong Z."/>
            <person name="Zhang K."/>
            <person name="Zhang X."/>
            <person name="Luo M.C."/>
            <person name="Dvorak J."/>
            <person name="Tong Y."/>
            <person name="Wang J."/>
            <person name="Yang H."/>
            <person name="Li Z."/>
            <person name="Wang D."/>
            <person name="Zhang A."/>
            <person name="Wang J."/>
        </authorList>
    </citation>
    <scope>NUCLEOTIDE SEQUENCE</scope>
</reference>
<gene>
    <name evidence="1" type="ORF">TRIUR3_29529</name>
</gene>
<name>M7YG63_TRIUA</name>
<evidence type="ECO:0000313" key="1">
    <source>
        <dbReference type="EMBL" id="EMS46137.1"/>
    </source>
</evidence>
<proteinExistence type="predicted"/>
<sequence>MDILEKYKRVAPRKVPFPEHILISLWDIIIYLEFIEIKAAKYSFHVVDHRFVAWQDKKYRDSSREWKEIATTSFWSETAEAFDADKLDTD</sequence>
<accession>M7YG63</accession>